<accession>A0A5B7CP90</accession>
<organism evidence="1 2">
    <name type="scientific">Portunus trituberculatus</name>
    <name type="common">Swimming crab</name>
    <name type="synonym">Neptunus trituberculatus</name>
    <dbReference type="NCBI Taxonomy" id="210409"/>
    <lineage>
        <taxon>Eukaryota</taxon>
        <taxon>Metazoa</taxon>
        <taxon>Ecdysozoa</taxon>
        <taxon>Arthropoda</taxon>
        <taxon>Crustacea</taxon>
        <taxon>Multicrustacea</taxon>
        <taxon>Malacostraca</taxon>
        <taxon>Eumalacostraca</taxon>
        <taxon>Eucarida</taxon>
        <taxon>Decapoda</taxon>
        <taxon>Pleocyemata</taxon>
        <taxon>Brachyura</taxon>
        <taxon>Eubrachyura</taxon>
        <taxon>Portunoidea</taxon>
        <taxon>Portunidae</taxon>
        <taxon>Portuninae</taxon>
        <taxon>Portunus</taxon>
    </lineage>
</organism>
<comment type="caution">
    <text evidence="1">The sequence shown here is derived from an EMBL/GenBank/DDBJ whole genome shotgun (WGS) entry which is preliminary data.</text>
</comment>
<evidence type="ECO:0000313" key="1">
    <source>
        <dbReference type="EMBL" id="MPC10601.1"/>
    </source>
</evidence>
<dbReference type="AlphaFoldDB" id="A0A5B7CP90"/>
<dbReference type="Proteomes" id="UP000324222">
    <property type="component" value="Unassembled WGS sequence"/>
</dbReference>
<evidence type="ECO:0000313" key="2">
    <source>
        <dbReference type="Proteomes" id="UP000324222"/>
    </source>
</evidence>
<sequence>MGFLYKAIDIDGDSALLVFGIVAIKEAGDAPKFSTSSCVYLRLHLRIYPTTPFTRNHSLSRTMTHCYTATFTYTYRSRRIPHLYRNLPSETL</sequence>
<proteinExistence type="predicted"/>
<name>A0A5B7CP90_PORTR</name>
<reference evidence="1 2" key="1">
    <citation type="submission" date="2019-05" db="EMBL/GenBank/DDBJ databases">
        <title>Another draft genome of Portunus trituberculatus and its Hox gene families provides insights of decapod evolution.</title>
        <authorList>
            <person name="Jeong J.-H."/>
            <person name="Song I."/>
            <person name="Kim S."/>
            <person name="Choi T."/>
            <person name="Kim D."/>
            <person name="Ryu S."/>
            <person name="Kim W."/>
        </authorList>
    </citation>
    <scope>NUCLEOTIDE SEQUENCE [LARGE SCALE GENOMIC DNA]</scope>
    <source>
        <tissue evidence="1">Muscle</tissue>
    </source>
</reference>
<protein>
    <submittedName>
        <fullName evidence="1">Uncharacterized protein</fullName>
    </submittedName>
</protein>
<keyword evidence="2" id="KW-1185">Reference proteome</keyword>
<gene>
    <name evidence="1" type="ORF">E2C01_003238</name>
</gene>
<dbReference type="EMBL" id="VSRR010000124">
    <property type="protein sequence ID" value="MPC10601.1"/>
    <property type="molecule type" value="Genomic_DNA"/>
</dbReference>